<dbReference type="InterPro" id="IPR036097">
    <property type="entry name" value="HisK_dim/P_sf"/>
</dbReference>
<keyword evidence="11" id="KW-0902">Two-component regulatory system</keyword>
<dbReference type="PANTHER" id="PTHR45436:SF4">
    <property type="entry name" value="SENSOR PROTEIN PHOQ"/>
    <property type="match status" value="1"/>
</dbReference>
<dbReference type="RefSeq" id="WP_169563635.1">
    <property type="nucleotide sequence ID" value="NZ_JAAXYH010000003.1"/>
</dbReference>
<evidence type="ECO:0000256" key="7">
    <source>
        <dbReference type="ARBA" id="ARBA00022741"/>
    </source>
</evidence>
<comment type="catalytic activity">
    <reaction evidence="1">
        <text>ATP + protein L-histidine = ADP + protein N-phospho-L-histidine.</text>
        <dbReference type="EC" id="2.7.13.3"/>
    </reaction>
</comment>
<keyword evidence="5" id="KW-0808">Transferase</keyword>
<dbReference type="InterPro" id="IPR003594">
    <property type="entry name" value="HATPase_dom"/>
</dbReference>
<dbReference type="InterPro" id="IPR003661">
    <property type="entry name" value="HisK_dim/P_dom"/>
</dbReference>
<evidence type="ECO:0000259" key="14">
    <source>
        <dbReference type="PROSITE" id="PS50109"/>
    </source>
</evidence>
<feature type="domain" description="HAMP" evidence="15">
    <location>
        <begin position="223"/>
        <end position="274"/>
    </location>
</feature>
<dbReference type="PANTHER" id="PTHR45436">
    <property type="entry name" value="SENSOR HISTIDINE KINASE YKOH"/>
    <property type="match status" value="1"/>
</dbReference>
<dbReference type="InterPro" id="IPR004358">
    <property type="entry name" value="Sig_transdc_His_kin-like_C"/>
</dbReference>
<dbReference type="GO" id="GO:0000155">
    <property type="term" value="F:phosphorelay sensor kinase activity"/>
    <property type="evidence" value="ECO:0007669"/>
    <property type="project" value="InterPro"/>
</dbReference>
<dbReference type="Pfam" id="PF02518">
    <property type="entry name" value="HATPase_c"/>
    <property type="match status" value="1"/>
</dbReference>
<keyword evidence="6 13" id="KW-0812">Transmembrane</keyword>
<dbReference type="Proteomes" id="UP000737113">
    <property type="component" value="Unassembled WGS sequence"/>
</dbReference>
<evidence type="ECO:0000256" key="4">
    <source>
        <dbReference type="ARBA" id="ARBA00022553"/>
    </source>
</evidence>
<dbReference type="GO" id="GO:0005886">
    <property type="term" value="C:plasma membrane"/>
    <property type="evidence" value="ECO:0007669"/>
    <property type="project" value="TreeGrafter"/>
</dbReference>
<dbReference type="EC" id="2.7.13.3" evidence="3"/>
<dbReference type="InterPro" id="IPR036890">
    <property type="entry name" value="HATPase_C_sf"/>
</dbReference>
<keyword evidence="10 13" id="KW-1133">Transmembrane helix</keyword>
<keyword evidence="8" id="KW-0418">Kinase</keyword>
<keyword evidence="9" id="KW-0067">ATP-binding</keyword>
<dbReference type="PROSITE" id="PS50885">
    <property type="entry name" value="HAMP"/>
    <property type="match status" value="1"/>
</dbReference>
<dbReference type="EMBL" id="JAAXYH010000003">
    <property type="protein sequence ID" value="NMH64718.1"/>
    <property type="molecule type" value="Genomic_DNA"/>
</dbReference>
<gene>
    <name evidence="16" type="ORF">HC757_05985</name>
</gene>
<keyword evidence="12 13" id="KW-0472">Membrane</keyword>
<dbReference type="Gene3D" id="3.30.565.10">
    <property type="entry name" value="Histidine kinase-like ATPase, C-terminal domain"/>
    <property type="match status" value="1"/>
</dbReference>
<sequence length="473" mass="51850">MKTGAARTPPRAPWLKTGVLNSLKARLIVSALLLILLLLPAIGITLNDAFKQQVTTAARNELSAYVYSVLAVAEVDGDKLLMPEQLLENQFNLLQSGLYAIITKPEPGAVQEPKTGMLWHSNSFLGLEPPASLPAPAIGRGQFGRLALADKPYLIYSFSASFAGDAQGDEAIPSQARNFPITVHIIKDMADFERQNRLFTHKLWTSLLVIMLFLIIVQLVWLLWTLKPLAKFKRELAEVEQGKAMQLSTSYPRELQAVARQLNTLLDTEQHQRKRYRNALADLAHSLKTPLAVIQSQTDLSKSSSEQVAAINRIIGHQLKRAQSAAGASWHLGVTVAGLAEKLLRTLGKIYPQVGLQSHIDPQAQFRGDEADLAELLGNLLDNACKAASKRVSLDVAYEGDRLVFTIEDDGPGVPQAQESQIFERGIRADSYHQGHGIGLAIVRDLVDSYQGQLSLARSATLGGAKFSLSFKR</sequence>
<evidence type="ECO:0000256" key="11">
    <source>
        <dbReference type="ARBA" id="ARBA00023012"/>
    </source>
</evidence>
<evidence type="ECO:0000256" key="13">
    <source>
        <dbReference type="SAM" id="Phobius"/>
    </source>
</evidence>
<organism evidence="16 17">
    <name type="scientific">Shewanella salipaludis</name>
    <dbReference type="NCBI Taxonomy" id="2723052"/>
    <lineage>
        <taxon>Bacteria</taxon>
        <taxon>Pseudomonadati</taxon>
        <taxon>Pseudomonadota</taxon>
        <taxon>Gammaproteobacteria</taxon>
        <taxon>Alteromonadales</taxon>
        <taxon>Shewanellaceae</taxon>
        <taxon>Shewanella</taxon>
    </lineage>
</organism>
<evidence type="ECO:0000256" key="8">
    <source>
        <dbReference type="ARBA" id="ARBA00022777"/>
    </source>
</evidence>
<feature type="transmembrane region" description="Helical" evidence="13">
    <location>
        <begin position="203"/>
        <end position="224"/>
    </location>
</feature>
<evidence type="ECO:0000256" key="10">
    <source>
        <dbReference type="ARBA" id="ARBA00022989"/>
    </source>
</evidence>
<keyword evidence="17" id="KW-1185">Reference proteome</keyword>
<feature type="domain" description="Histidine kinase" evidence="14">
    <location>
        <begin position="282"/>
        <end position="473"/>
    </location>
</feature>
<dbReference type="SMART" id="SM00387">
    <property type="entry name" value="HATPase_c"/>
    <property type="match status" value="1"/>
</dbReference>
<accession>A0A972JI78</accession>
<comment type="caution">
    <text evidence="16">The sequence shown here is derived from an EMBL/GenBank/DDBJ whole genome shotgun (WGS) entry which is preliminary data.</text>
</comment>
<dbReference type="PRINTS" id="PR00344">
    <property type="entry name" value="BCTRLSENSOR"/>
</dbReference>
<evidence type="ECO:0000256" key="5">
    <source>
        <dbReference type="ARBA" id="ARBA00022679"/>
    </source>
</evidence>
<dbReference type="SUPFAM" id="SSF47384">
    <property type="entry name" value="Homodimeric domain of signal transducing histidine kinase"/>
    <property type="match status" value="1"/>
</dbReference>
<evidence type="ECO:0000256" key="1">
    <source>
        <dbReference type="ARBA" id="ARBA00000085"/>
    </source>
</evidence>
<dbReference type="AlphaFoldDB" id="A0A972JI78"/>
<dbReference type="InterPro" id="IPR058619">
    <property type="entry name" value="PhoQ/CarS-like_HATPase"/>
</dbReference>
<comment type="subcellular location">
    <subcellularLocation>
        <location evidence="2">Membrane</location>
    </subcellularLocation>
</comment>
<dbReference type="CDD" id="cd00082">
    <property type="entry name" value="HisKA"/>
    <property type="match status" value="1"/>
</dbReference>
<evidence type="ECO:0000313" key="17">
    <source>
        <dbReference type="Proteomes" id="UP000737113"/>
    </source>
</evidence>
<evidence type="ECO:0000259" key="15">
    <source>
        <dbReference type="PROSITE" id="PS50885"/>
    </source>
</evidence>
<protein>
    <recommendedName>
        <fullName evidence="3">histidine kinase</fullName>
        <ecNumber evidence="3">2.7.13.3</ecNumber>
    </recommendedName>
</protein>
<dbReference type="Gene3D" id="1.10.287.130">
    <property type="match status" value="1"/>
</dbReference>
<proteinExistence type="predicted"/>
<dbReference type="InterPro" id="IPR005467">
    <property type="entry name" value="His_kinase_dom"/>
</dbReference>
<reference evidence="16" key="1">
    <citation type="submission" date="2020-04" db="EMBL/GenBank/DDBJ databases">
        <title>Description of Shewanella salipaludis sp. nov., isolated from a salt marsh.</title>
        <authorList>
            <person name="Park S."/>
            <person name="Yoon J.-H."/>
        </authorList>
    </citation>
    <scope>NUCLEOTIDE SEQUENCE</scope>
    <source>
        <strain evidence="16">SHSM-M6</strain>
    </source>
</reference>
<dbReference type="GO" id="GO:0005524">
    <property type="term" value="F:ATP binding"/>
    <property type="evidence" value="ECO:0007669"/>
    <property type="project" value="UniProtKB-KW"/>
</dbReference>
<keyword evidence="4" id="KW-0597">Phosphoprotein</keyword>
<dbReference type="PROSITE" id="PS50109">
    <property type="entry name" value="HIS_KIN"/>
    <property type="match status" value="1"/>
</dbReference>
<evidence type="ECO:0000256" key="9">
    <source>
        <dbReference type="ARBA" id="ARBA00022840"/>
    </source>
</evidence>
<evidence type="ECO:0000256" key="3">
    <source>
        <dbReference type="ARBA" id="ARBA00012438"/>
    </source>
</evidence>
<evidence type="ECO:0000256" key="2">
    <source>
        <dbReference type="ARBA" id="ARBA00004370"/>
    </source>
</evidence>
<dbReference type="InterPro" id="IPR050428">
    <property type="entry name" value="TCS_sensor_his_kinase"/>
</dbReference>
<evidence type="ECO:0000313" key="16">
    <source>
        <dbReference type="EMBL" id="NMH64718.1"/>
    </source>
</evidence>
<evidence type="ECO:0000256" key="12">
    <source>
        <dbReference type="ARBA" id="ARBA00023136"/>
    </source>
</evidence>
<dbReference type="InterPro" id="IPR003660">
    <property type="entry name" value="HAMP_dom"/>
</dbReference>
<dbReference type="SUPFAM" id="SSF55874">
    <property type="entry name" value="ATPase domain of HSP90 chaperone/DNA topoisomerase II/histidine kinase"/>
    <property type="match status" value="1"/>
</dbReference>
<evidence type="ECO:0000256" key="6">
    <source>
        <dbReference type="ARBA" id="ARBA00022692"/>
    </source>
</evidence>
<dbReference type="CDD" id="cd16954">
    <property type="entry name" value="HATPase_PhoQ-like"/>
    <property type="match status" value="1"/>
</dbReference>
<keyword evidence="7" id="KW-0547">Nucleotide-binding</keyword>
<name>A0A972JI78_9GAMM</name>